<comment type="caution">
    <text evidence="1">The sequence shown here is derived from an EMBL/GenBank/DDBJ whole genome shotgun (WGS) entry which is preliminary data.</text>
</comment>
<sequence length="65" mass="7564">MNLHDIKVFITDFIENSGFPVSDWDVDAWADEARDYMREHGLDDCEQIDADDWTRMAQGNDRTVA</sequence>
<dbReference type="RefSeq" id="WP_163197175.1">
    <property type="nucleotide sequence ID" value="NZ_WHZV01000005.1"/>
</dbReference>
<proteinExistence type="predicted"/>
<dbReference type="AlphaFoldDB" id="A0A6L9SSB9"/>
<name>A0A6L9SSB9_9BIFI</name>
<dbReference type="EMBL" id="WHZV01000005">
    <property type="protein sequence ID" value="NEG55450.1"/>
    <property type="molecule type" value="Genomic_DNA"/>
</dbReference>
<reference evidence="1 2" key="1">
    <citation type="submission" date="2019-10" db="EMBL/GenBank/DDBJ databases">
        <title>Bifidobacterium from non-human primates.</title>
        <authorList>
            <person name="Modesto M."/>
        </authorList>
    </citation>
    <scope>NUCLEOTIDE SEQUENCE [LARGE SCALE GENOMIC DNA]</scope>
    <source>
        <strain evidence="1 2">SMA15</strain>
    </source>
</reference>
<dbReference type="Proteomes" id="UP000483293">
    <property type="component" value="Unassembled WGS sequence"/>
</dbReference>
<accession>A0A6L9SSB9</accession>
<protein>
    <submittedName>
        <fullName evidence="1">Uncharacterized protein</fullName>
    </submittedName>
</protein>
<organism evidence="1 2">
    <name type="scientific">Bifidobacterium platyrrhinorum</name>
    <dbReference type="NCBI Taxonomy" id="2661628"/>
    <lineage>
        <taxon>Bacteria</taxon>
        <taxon>Bacillati</taxon>
        <taxon>Actinomycetota</taxon>
        <taxon>Actinomycetes</taxon>
        <taxon>Bifidobacteriales</taxon>
        <taxon>Bifidobacteriaceae</taxon>
        <taxon>Bifidobacterium</taxon>
    </lineage>
</organism>
<keyword evidence="2" id="KW-1185">Reference proteome</keyword>
<evidence type="ECO:0000313" key="1">
    <source>
        <dbReference type="EMBL" id="NEG55450.1"/>
    </source>
</evidence>
<evidence type="ECO:0000313" key="2">
    <source>
        <dbReference type="Proteomes" id="UP000483293"/>
    </source>
</evidence>
<gene>
    <name evidence="1" type="ORF">GFD21_06650</name>
</gene>